<proteinExistence type="predicted"/>
<evidence type="ECO:0008006" key="3">
    <source>
        <dbReference type="Google" id="ProtNLM"/>
    </source>
</evidence>
<gene>
    <name evidence="1" type="ORF">ONB1V03_LOCUS22713</name>
</gene>
<protein>
    <recommendedName>
        <fullName evidence="3">Protein kinase domain-containing protein</fullName>
    </recommendedName>
</protein>
<dbReference type="OrthoDB" id="6533066at2759"/>
<dbReference type="Gene3D" id="3.30.200.20">
    <property type="entry name" value="Phosphorylase Kinase, domain 1"/>
    <property type="match status" value="1"/>
</dbReference>
<dbReference type="EMBL" id="CAJPVJ010052616">
    <property type="protein sequence ID" value="CAG2183292.1"/>
    <property type="molecule type" value="Genomic_DNA"/>
</dbReference>
<name>A0A7R9MVU1_9ACAR</name>
<dbReference type="Proteomes" id="UP000728032">
    <property type="component" value="Unassembled WGS sequence"/>
</dbReference>
<sequence length="143" mass="16004">TAGAANHNNKPQAHYKSETGLIDDFDYPFCDDVSKYEKLTKIGQVYGQSRTCFVTPFPSNSCHSPKKRLSFAVSPKPMPPTDLPFPYTVTPVHTNELCDTLVGGTFGEVFKAKHRQTRKIVALKKVLMENEKEGFPITALREI</sequence>
<dbReference type="AlphaFoldDB" id="A0A7R9MVU1"/>
<evidence type="ECO:0000313" key="2">
    <source>
        <dbReference type="Proteomes" id="UP000728032"/>
    </source>
</evidence>
<accession>A0A7R9MVU1</accession>
<organism evidence="1">
    <name type="scientific">Oppiella nova</name>
    <dbReference type="NCBI Taxonomy" id="334625"/>
    <lineage>
        <taxon>Eukaryota</taxon>
        <taxon>Metazoa</taxon>
        <taxon>Ecdysozoa</taxon>
        <taxon>Arthropoda</taxon>
        <taxon>Chelicerata</taxon>
        <taxon>Arachnida</taxon>
        <taxon>Acari</taxon>
        <taxon>Acariformes</taxon>
        <taxon>Sarcoptiformes</taxon>
        <taxon>Oribatida</taxon>
        <taxon>Brachypylina</taxon>
        <taxon>Oppioidea</taxon>
        <taxon>Oppiidae</taxon>
        <taxon>Oppiella</taxon>
    </lineage>
</organism>
<feature type="non-terminal residue" evidence="1">
    <location>
        <position position="1"/>
    </location>
</feature>
<dbReference type="InterPro" id="IPR011009">
    <property type="entry name" value="Kinase-like_dom_sf"/>
</dbReference>
<dbReference type="EMBL" id="OC967441">
    <property type="protein sequence ID" value="CAD7666183.1"/>
    <property type="molecule type" value="Genomic_DNA"/>
</dbReference>
<keyword evidence="2" id="KW-1185">Reference proteome</keyword>
<reference evidence="1" key="1">
    <citation type="submission" date="2020-11" db="EMBL/GenBank/DDBJ databases">
        <authorList>
            <person name="Tran Van P."/>
        </authorList>
    </citation>
    <scope>NUCLEOTIDE SEQUENCE</scope>
</reference>
<evidence type="ECO:0000313" key="1">
    <source>
        <dbReference type="EMBL" id="CAD7666183.1"/>
    </source>
</evidence>
<feature type="non-terminal residue" evidence="1">
    <location>
        <position position="143"/>
    </location>
</feature>
<dbReference type="SUPFAM" id="SSF56112">
    <property type="entry name" value="Protein kinase-like (PK-like)"/>
    <property type="match status" value="1"/>
</dbReference>